<keyword evidence="1" id="KW-0808">Transferase</keyword>
<gene>
    <name evidence="4" type="ORF">AC812_06565</name>
</gene>
<accession>A0A0P6X9H1</accession>
<dbReference type="InterPro" id="IPR011611">
    <property type="entry name" value="PfkB_dom"/>
</dbReference>
<dbReference type="PANTHER" id="PTHR10584">
    <property type="entry name" value="SUGAR KINASE"/>
    <property type="match status" value="1"/>
</dbReference>
<dbReference type="STRING" id="360411.AC812_06565"/>
<dbReference type="SUPFAM" id="SSF53613">
    <property type="entry name" value="Ribokinase-like"/>
    <property type="match status" value="1"/>
</dbReference>
<evidence type="ECO:0000313" key="5">
    <source>
        <dbReference type="Proteomes" id="UP000050514"/>
    </source>
</evidence>
<comment type="caution">
    <text evidence="4">The sequence shown here is derived from an EMBL/GenBank/DDBJ whole genome shotgun (WGS) entry which is preliminary data.</text>
</comment>
<dbReference type="Gene3D" id="3.40.1190.20">
    <property type="match status" value="1"/>
</dbReference>
<dbReference type="OrthoDB" id="9813569at2"/>
<evidence type="ECO:0000256" key="2">
    <source>
        <dbReference type="ARBA" id="ARBA00022777"/>
    </source>
</evidence>
<evidence type="ECO:0000313" key="4">
    <source>
        <dbReference type="EMBL" id="KPL76323.1"/>
    </source>
</evidence>
<feature type="domain" description="Carbohydrate kinase PfkB" evidence="3">
    <location>
        <begin position="4"/>
        <end position="285"/>
    </location>
</feature>
<organism evidence="4 5">
    <name type="scientific">Bellilinea caldifistulae</name>
    <dbReference type="NCBI Taxonomy" id="360411"/>
    <lineage>
        <taxon>Bacteria</taxon>
        <taxon>Bacillati</taxon>
        <taxon>Chloroflexota</taxon>
        <taxon>Anaerolineae</taxon>
        <taxon>Anaerolineales</taxon>
        <taxon>Anaerolineaceae</taxon>
        <taxon>Bellilinea</taxon>
    </lineage>
</organism>
<name>A0A0P6X9H1_9CHLR</name>
<dbReference type="InterPro" id="IPR029056">
    <property type="entry name" value="Ribokinase-like"/>
</dbReference>
<dbReference type="Proteomes" id="UP000050514">
    <property type="component" value="Unassembled WGS sequence"/>
</dbReference>
<evidence type="ECO:0000259" key="3">
    <source>
        <dbReference type="Pfam" id="PF00294"/>
    </source>
</evidence>
<proteinExistence type="predicted"/>
<dbReference type="EMBL" id="LGHJ01000012">
    <property type="protein sequence ID" value="KPL76323.1"/>
    <property type="molecule type" value="Genomic_DNA"/>
</dbReference>
<dbReference type="Pfam" id="PF00294">
    <property type="entry name" value="PfkB"/>
    <property type="match status" value="1"/>
</dbReference>
<evidence type="ECO:0000256" key="1">
    <source>
        <dbReference type="ARBA" id="ARBA00022679"/>
    </source>
</evidence>
<keyword evidence="2" id="KW-0418">Kinase</keyword>
<dbReference type="RefSeq" id="WP_061919321.1">
    <property type="nucleotide sequence ID" value="NZ_DF967971.1"/>
</dbReference>
<reference evidence="4 5" key="1">
    <citation type="submission" date="2015-07" db="EMBL/GenBank/DDBJ databases">
        <title>Draft genome of Bellilinea caldifistulae DSM 17877.</title>
        <authorList>
            <person name="Hemp J."/>
            <person name="Ward L.M."/>
            <person name="Pace L.A."/>
            <person name="Fischer W.W."/>
        </authorList>
    </citation>
    <scope>NUCLEOTIDE SEQUENCE [LARGE SCALE GENOMIC DNA]</scope>
    <source>
        <strain evidence="4 5">GOMI-1</strain>
    </source>
</reference>
<dbReference type="InterPro" id="IPR002173">
    <property type="entry name" value="Carboh/pur_kinase_PfkB_CS"/>
</dbReference>
<dbReference type="GO" id="GO:0016301">
    <property type="term" value="F:kinase activity"/>
    <property type="evidence" value="ECO:0007669"/>
    <property type="project" value="UniProtKB-KW"/>
</dbReference>
<dbReference type="PROSITE" id="PS00584">
    <property type="entry name" value="PFKB_KINASES_2"/>
    <property type="match status" value="1"/>
</dbReference>
<protein>
    <recommendedName>
        <fullName evidence="3">Carbohydrate kinase PfkB domain-containing protein</fullName>
    </recommendedName>
</protein>
<keyword evidence="5" id="KW-1185">Reference proteome</keyword>
<sequence>MTRFLVSGLINIETTLRIERFPLDYNPVNFPFYGIQSSVSGVGYNLAKALICLGNEVEFLSMIGRDDAGRRVQNALQRDRIPSTSVLERLEETPQSVILYDSHGRRQIHTDLKDIQEQVYPPRLAAQALAACDAAILCNINFSRPLLVQARRLGKPIATDVHAIGDLEDDYNRDFMQFADILFMSHERLPLPPEEWLRAIQARYPAQIVGIGLGEKGCLLGERDAGEVCHVPAVNTRPVRNTIGAGDALFAAFLHAYFGGDTAQTALRKAVVFASYKIGAVSAADGFLDAAGLEEWYRRVYPA</sequence>
<dbReference type="PANTHER" id="PTHR10584:SF166">
    <property type="entry name" value="RIBOKINASE"/>
    <property type="match status" value="1"/>
</dbReference>
<dbReference type="AlphaFoldDB" id="A0A0P6X9H1"/>